<dbReference type="CDD" id="cd01130">
    <property type="entry name" value="VirB11-like_ATPase"/>
    <property type="match status" value="1"/>
</dbReference>
<dbReference type="PANTHER" id="PTHR30486:SF15">
    <property type="entry name" value="TYPE II_IV SECRETION SYSTEM ATPASE"/>
    <property type="match status" value="1"/>
</dbReference>
<name>A0A7K3W6F9_9ACTN</name>
<evidence type="ECO:0000313" key="5">
    <source>
        <dbReference type="Proteomes" id="UP000470246"/>
    </source>
</evidence>
<evidence type="ECO:0000259" key="3">
    <source>
        <dbReference type="Pfam" id="PF00437"/>
    </source>
</evidence>
<dbReference type="AlphaFoldDB" id="A0A7K3W6F9"/>
<feature type="compositionally biased region" description="Low complexity" evidence="2">
    <location>
        <begin position="17"/>
        <end position="44"/>
    </location>
</feature>
<dbReference type="Proteomes" id="UP000470246">
    <property type="component" value="Unassembled WGS sequence"/>
</dbReference>
<evidence type="ECO:0000256" key="2">
    <source>
        <dbReference type="SAM" id="MobiDB-lite"/>
    </source>
</evidence>
<reference evidence="4 5" key="1">
    <citation type="submission" date="2020-02" db="EMBL/GenBank/DDBJ databases">
        <title>Geodermatophilus sabuli CPCC 205279 I12A-02694.</title>
        <authorList>
            <person name="Jiang Z."/>
        </authorList>
    </citation>
    <scope>NUCLEOTIDE SEQUENCE [LARGE SCALE GENOMIC DNA]</scope>
    <source>
        <strain evidence="4 5">I12A-02694</strain>
    </source>
</reference>
<dbReference type="SUPFAM" id="SSF52540">
    <property type="entry name" value="P-loop containing nucleoside triphosphate hydrolases"/>
    <property type="match status" value="1"/>
</dbReference>
<dbReference type="Gene3D" id="3.40.50.300">
    <property type="entry name" value="P-loop containing nucleotide triphosphate hydrolases"/>
    <property type="match status" value="1"/>
</dbReference>
<protein>
    <submittedName>
        <fullName evidence="4">CpaF family protein</fullName>
    </submittedName>
</protein>
<keyword evidence="5" id="KW-1185">Reference proteome</keyword>
<dbReference type="InterPro" id="IPR027417">
    <property type="entry name" value="P-loop_NTPase"/>
</dbReference>
<dbReference type="InterPro" id="IPR001482">
    <property type="entry name" value="T2SS/T4SS_dom"/>
</dbReference>
<accession>A0A7K3W6F9</accession>
<dbReference type="GO" id="GO:0016887">
    <property type="term" value="F:ATP hydrolysis activity"/>
    <property type="evidence" value="ECO:0007669"/>
    <property type="project" value="InterPro"/>
</dbReference>
<dbReference type="EMBL" id="JAAGWF010000029">
    <property type="protein sequence ID" value="NEK60446.1"/>
    <property type="molecule type" value="Genomic_DNA"/>
</dbReference>
<comment type="caution">
    <text evidence="4">The sequence shown here is derived from an EMBL/GenBank/DDBJ whole genome shotgun (WGS) entry which is preliminary data.</text>
</comment>
<feature type="domain" description="Bacterial type II secretion system protein E" evidence="3">
    <location>
        <begin position="121"/>
        <end position="405"/>
    </location>
</feature>
<dbReference type="RefSeq" id="WP_163484153.1">
    <property type="nucleotide sequence ID" value="NZ_JAAGWF010000029.1"/>
</dbReference>
<feature type="region of interest" description="Disordered" evidence="2">
    <location>
        <begin position="1"/>
        <end position="44"/>
    </location>
</feature>
<organism evidence="4 5">
    <name type="scientific">Geodermatophilus sabuli</name>
    <dbReference type="NCBI Taxonomy" id="1564158"/>
    <lineage>
        <taxon>Bacteria</taxon>
        <taxon>Bacillati</taxon>
        <taxon>Actinomycetota</taxon>
        <taxon>Actinomycetes</taxon>
        <taxon>Geodermatophilales</taxon>
        <taxon>Geodermatophilaceae</taxon>
        <taxon>Geodermatophilus</taxon>
    </lineage>
</organism>
<evidence type="ECO:0000256" key="1">
    <source>
        <dbReference type="ARBA" id="ARBA00006611"/>
    </source>
</evidence>
<evidence type="ECO:0000313" key="4">
    <source>
        <dbReference type="EMBL" id="NEK60446.1"/>
    </source>
</evidence>
<dbReference type="Pfam" id="PF00437">
    <property type="entry name" value="T2SSE"/>
    <property type="match status" value="1"/>
</dbReference>
<dbReference type="InterPro" id="IPR050921">
    <property type="entry name" value="T4SS_GSP_E_ATPase"/>
</dbReference>
<comment type="similarity">
    <text evidence="1">Belongs to the GSP E family.</text>
</comment>
<proteinExistence type="inferred from homology"/>
<dbReference type="Gene3D" id="3.30.450.380">
    <property type="match status" value="1"/>
</dbReference>
<dbReference type="PANTHER" id="PTHR30486">
    <property type="entry name" value="TWITCHING MOTILITY PROTEIN PILT"/>
    <property type="match status" value="1"/>
</dbReference>
<sequence length="481" mass="51874">MTLAARLAAAQGRHSAPETVTPAPLAAPAAPAAPQPAAAAPAPRTATVAAPTDALARLKDRVVKALFERMGGRMNDPSLSEEQLRVIVLGELDEVVDEEKVPLSAEERQRLTATLADDVLGFGPLQRLLEDPTVTEIMCNGPEMVYVEQGGKLLRTGARFTSEEHLRRVIDRIVSRVGRRIDESSPLVDARLADGSRVNAIIPPLAFSGSTLTIRKFSKDPFGVDDLIGFGTLSPEMAELLHACVEARLNIIVSGGTGTGKTTLLNVLSSFIPDDERIVTIEDAVELQLQQDHVVRLESRPPNIEGKGAVTIRDLVRNSLRMRPDRIVVGECRGGESLDMLQAMNTGHDGSLSTVHANSPRDAIARLETLVLMAGMDLPLRAIREQIASAVDVVVQLTRLRDGTRRVTHVTEVQGMEGETVTLQDAFLFDYSAGVDAAGRFLGKPVPTGVRPRFTDRFAELGIALSPRVFGVAEAPRRGWS</sequence>
<gene>
    <name evidence="4" type="ORF">GCU56_21545</name>
</gene>
<dbReference type="FunFam" id="3.40.50.300:FF:000521">
    <property type="entry name" value="Type II secretion system protein E"/>
    <property type="match status" value="1"/>
</dbReference>